<dbReference type="Proteomes" id="UP001500212">
    <property type="component" value="Unassembled WGS sequence"/>
</dbReference>
<dbReference type="PANTHER" id="PTHR31964:SF113">
    <property type="entry name" value="USPA DOMAIN-CONTAINING PROTEIN"/>
    <property type="match status" value="1"/>
</dbReference>
<sequence length="83" mass="8341">MGCLATRAAADKAAAGHEVSIKVRAITGVPAEELLNASAGTDLLVVGSRGHGGFARLLLGSVSSQCVHHADCPVVVVPSRPRG</sequence>
<reference evidence="4" key="1">
    <citation type="journal article" date="2019" name="Int. J. Syst. Evol. Microbiol.">
        <title>The Global Catalogue of Microorganisms (GCM) 10K type strain sequencing project: providing services to taxonomists for standard genome sequencing and annotation.</title>
        <authorList>
            <consortium name="The Broad Institute Genomics Platform"/>
            <consortium name="The Broad Institute Genome Sequencing Center for Infectious Disease"/>
            <person name="Wu L."/>
            <person name="Ma J."/>
        </authorList>
    </citation>
    <scope>NUCLEOTIDE SEQUENCE [LARGE SCALE GENOMIC DNA]</scope>
    <source>
        <strain evidence="4">JCM 17938</strain>
    </source>
</reference>
<evidence type="ECO:0000256" key="1">
    <source>
        <dbReference type="ARBA" id="ARBA00008791"/>
    </source>
</evidence>
<dbReference type="Pfam" id="PF00582">
    <property type="entry name" value="Usp"/>
    <property type="match status" value="1"/>
</dbReference>
<feature type="domain" description="UspA" evidence="2">
    <location>
        <begin position="9"/>
        <end position="78"/>
    </location>
</feature>
<dbReference type="Gene3D" id="3.40.50.620">
    <property type="entry name" value="HUPs"/>
    <property type="match status" value="1"/>
</dbReference>
<dbReference type="PRINTS" id="PR01438">
    <property type="entry name" value="UNVRSLSTRESS"/>
</dbReference>
<dbReference type="SUPFAM" id="SSF52402">
    <property type="entry name" value="Adenine nucleotide alpha hydrolases-like"/>
    <property type="match status" value="1"/>
</dbReference>
<comment type="similarity">
    <text evidence="1">Belongs to the universal stress protein A family.</text>
</comment>
<dbReference type="InterPro" id="IPR006016">
    <property type="entry name" value="UspA"/>
</dbReference>
<evidence type="ECO:0000313" key="3">
    <source>
        <dbReference type="EMBL" id="GAA4612060.1"/>
    </source>
</evidence>
<comment type="caution">
    <text evidence="3">The sequence shown here is derived from an EMBL/GenBank/DDBJ whole genome shotgun (WGS) entry which is preliminary data.</text>
</comment>
<evidence type="ECO:0000313" key="4">
    <source>
        <dbReference type="Proteomes" id="UP001500212"/>
    </source>
</evidence>
<dbReference type="InterPro" id="IPR014729">
    <property type="entry name" value="Rossmann-like_a/b/a_fold"/>
</dbReference>
<organism evidence="3 4">
    <name type="scientific">Actinoallomurus liliacearum</name>
    <dbReference type="NCBI Taxonomy" id="1080073"/>
    <lineage>
        <taxon>Bacteria</taxon>
        <taxon>Bacillati</taxon>
        <taxon>Actinomycetota</taxon>
        <taxon>Actinomycetes</taxon>
        <taxon>Streptosporangiales</taxon>
        <taxon>Thermomonosporaceae</taxon>
        <taxon>Actinoallomurus</taxon>
    </lineage>
</organism>
<dbReference type="EMBL" id="BAABHJ010000019">
    <property type="protein sequence ID" value="GAA4612060.1"/>
    <property type="molecule type" value="Genomic_DNA"/>
</dbReference>
<gene>
    <name evidence="3" type="ORF">GCM10023195_51450</name>
</gene>
<name>A0ABP8TR50_9ACTN</name>
<protein>
    <recommendedName>
        <fullName evidence="2">UspA domain-containing protein</fullName>
    </recommendedName>
</protein>
<dbReference type="InterPro" id="IPR006015">
    <property type="entry name" value="Universal_stress_UspA"/>
</dbReference>
<dbReference type="PANTHER" id="PTHR31964">
    <property type="entry name" value="ADENINE NUCLEOTIDE ALPHA HYDROLASES-LIKE SUPERFAMILY PROTEIN"/>
    <property type="match status" value="1"/>
</dbReference>
<accession>A0ABP8TR50</accession>
<keyword evidence="4" id="KW-1185">Reference proteome</keyword>
<dbReference type="RefSeq" id="WP_345359478.1">
    <property type="nucleotide sequence ID" value="NZ_BAABHJ010000019.1"/>
</dbReference>
<evidence type="ECO:0000259" key="2">
    <source>
        <dbReference type="Pfam" id="PF00582"/>
    </source>
</evidence>
<proteinExistence type="inferred from homology"/>
<dbReference type="CDD" id="cd23659">
    <property type="entry name" value="USP_At3g01520-like"/>
    <property type="match status" value="1"/>
</dbReference>